<keyword evidence="4" id="KW-0597">Phosphoprotein</keyword>
<sequence length="481" mass="54702">MQSDERNLTLLADFYEFTMSNGYVKLGRGDKIGYFDYFFRSVPDDGGYALFAGLTQLIEYLENLRFSDDDIEFFRRKGIFSEEFLEKLKEFKFECDVWAIEEGSVIFPHEPIVTVRGPLYQVQMIETMLLLILNHQSLVATKTSRMVRVAKGRAISEFGSRRAHGADAANYGARAAYIGGAAGSANTYTDRHLGIPATGTMAHSWVQSFDSELESFRAYAEVYPSACLLLVDTYDVLRSGIPNAIKVFNELKGKGYKPLGIRIDSGDIAYLTKETRKMLDAAGFEDAKIVVSNSMDEFKIRDLLNQGAQIDSFGVGERLITAKSDPVFGGVYKLVAMEEDGKIIPKIKVSEDVVKITTPGFKQIYRIYNKDTGFMEADLVCLHDEPAPNGEPLEIFHPLYTWKRTILENYYTEPLMKKIFEGGKLIYKKPDIEEIRNKAKSEQAKLWDEIKRLDDPHSYYVDLSPKLYQIRYDLLKEGKRL</sequence>
<proteinExistence type="inferred from homology"/>
<evidence type="ECO:0000256" key="2">
    <source>
        <dbReference type="ARBA" id="ARBA00010897"/>
    </source>
</evidence>
<evidence type="ECO:0000256" key="1">
    <source>
        <dbReference type="ARBA" id="ARBA00004952"/>
    </source>
</evidence>
<dbReference type="InterPro" id="IPR036068">
    <property type="entry name" value="Nicotinate_pribotase-like_C"/>
</dbReference>
<dbReference type="GO" id="GO:0004516">
    <property type="term" value="F:nicotinate phosphoribosyltransferase activity"/>
    <property type="evidence" value="ECO:0007669"/>
    <property type="project" value="UniProtKB-UniRule"/>
</dbReference>
<feature type="domain" description="Nicotinate/nicotinamide phosphoribosyltransferase" evidence="10">
    <location>
        <begin position="155"/>
        <end position="343"/>
    </location>
</feature>
<dbReference type="InterPro" id="IPR013785">
    <property type="entry name" value="Aldolase_TIM"/>
</dbReference>
<comment type="catalytic activity">
    <reaction evidence="8 9">
        <text>5-phospho-alpha-D-ribose 1-diphosphate + nicotinate + ATP + H2O = nicotinate beta-D-ribonucleotide + ADP + phosphate + diphosphate</text>
        <dbReference type="Rhea" id="RHEA:36163"/>
        <dbReference type="ChEBI" id="CHEBI:15377"/>
        <dbReference type="ChEBI" id="CHEBI:30616"/>
        <dbReference type="ChEBI" id="CHEBI:32544"/>
        <dbReference type="ChEBI" id="CHEBI:33019"/>
        <dbReference type="ChEBI" id="CHEBI:43474"/>
        <dbReference type="ChEBI" id="CHEBI:57502"/>
        <dbReference type="ChEBI" id="CHEBI:58017"/>
        <dbReference type="ChEBI" id="CHEBI:456216"/>
        <dbReference type="EC" id="6.3.4.21"/>
    </reaction>
</comment>
<keyword evidence="13" id="KW-0328">Glycosyltransferase</keyword>
<dbReference type="Gene3D" id="3.20.140.10">
    <property type="entry name" value="nicotinate phosphoribosyltransferase"/>
    <property type="match status" value="1"/>
</dbReference>
<dbReference type="SUPFAM" id="SSF51690">
    <property type="entry name" value="Nicotinate/Quinolinate PRTase C-terminal domain-like"/>
    <property type="match status" value="1"/>
</dbReference>
<evidence type="ECO:0000256" key="7">
    <source>
        <dbReference type="ARBA" id="ARBA00022679"/>
    </source>
</evidence>
<evidence type="ECO:0000313" key="14">
    <source>
        <dbReference type="Proteomes" id="UP000245793"/>
    </source>
</evidence>
<dbReference type="FunFam" id="3.20.20.70:FF:000076">
    <property type="entry name" value="Nicotinate phosphoribosyltransferase"/>
    <property type="match status" value="1"/>
</dbReference>
<comment type="PTM">
    <text evidence="9">Transiently phosphorylated on a His residue during the reaction cycle. Phosphorylation strongly increases the affinity for substrates and increases the rate of nicotinate D-ribonucleotide production. Dephosphorylation regenerates the low-affinity form of the enzyme, leading to product release.</text>
</comment>
<name>A0A2U1DN20_9FIRM</name>
<dbReference type="EMBL" id="QEKV01000011">
    <property type="protein sequence ID" value="PVY89086.1"/>
    <property type="molecule type" value="Genomic_DNA"/>
</dbReference>
<keyword evidence="7 9" id="KW-0808">Transferase</keyword>
<dbReference type="NCBIfam" id="TIGR01513">
    <property type="entry name" value="NAPRTase_put"/>
    <property type="match status" value="1"/>
</dbReference>
<dbReference type="Pfam" id="PF17956">
    <property type="entry name" value="NAPRTase_C"/>
    <property type="match status" value="1"/>
</dbReference>
<keyword evidence="6 9" id="KW-0662">Pyridine nucleotide biosynthesis</keyword>
<dbReference type="SUPFAM" id="SSF54675">
    <property type="entry name" value="Nicotinate/Quinolinate PRTase N-terminal domain-like"/>
    <property type="match status" value="1"/>
</dbReference>
<evidence type="ECO:0000256" key="6">
    <source>
        <dbReference type="ARBA" id="ARBA00022642"/>
    </source>
</evidence>
<dbReference type="CDD" id="cd01570">
    <property type="entry name" value="NAPRTase_A"/>
    <property type="match status" value="1"/>
</dbReference>
<dbReference type="RefSeq" id="WP_116480513.1">
    <property type="nucleotide sequence ID" value="NZ_CAUPJO010000022.1"/>
</dbReference>
<feature type="domain" description="Nicotinate phosphoribosyltransferase N-terminal" evidence="11">
    <location>
        <begin position="10"/>
        <end position="134"/>
    </location>
</feature>
<evidence type="ECO:0000256" key="8">
    <source>
        <dbReference type="ARBA" id="ARBA00048668"/>
    </source>
</evidence>
<comment type="similarity">
    <text evidence="2 9">Belongs to the NAPRTase family.</text>
</comment>
<evidence type="ECO:0000256" key="3">
    <source>
        <dbReference type="ARBA" id="ARBA00013236"/>
    </source>
</evidence>
<dbReference type="PIRSF" id="PIRSF000484">
    <property type="entry name" value="NAPRT"/>
    <property type="match status" value="1"/>
</dbReference>
<organism evidence="13 14">
    <name type="scientific">Ezakiella coagulans</name>
    <dbReference type="NCBI Taxonomy" id="46507"/>
    <lineage>
        <taxon>Bacteria</taxon>
        <taxon>Bacillati</taxon>
        <taxon>Bacillota</taxon>
        <taxon>Tissierellia</taxon>
        <taxon>Ezakiella</taxon>
    </lineage>
</organism>
<dbReference type="Pfam" id="PF17767">
    <property type="entry name" value="NAPRTase_N"/>
    <property type="match status" value="1"/>
</dbReference>
<dbReference type="InterPro" id="IPR041525">
    <property type="entry name" value="N/Namide_PRibTrfase"/>
</dbReference>
<comment type="pathway">
    <text evidence="1 9">Cofactor biosynthesis; NAD(+) biosynthesis; nicotinate D-ribonucleotide from nicotinate: step 1/1.</text>
</comment>
<dbReference type="UniPathway" id="UPA00253">
    <property type="reaction ID" value="UER00457"/>
</dbReference>
<keyword evidence="14" id="KW-1185">Reference proteome</keyword>
<dbReference type="GO" id="GO:0047280">
    <property type="term" value="F:nicotinamide phosphoribosyltransferase activity"/>
    <property type="evidence" value="ECO:0007669"/>
    <property type="project" value="UniProtKB-ARBA"/>
</dbReference>
<evidence type="ECO:0000256" key="9">
    <source>
        <dbReference type="RuleBase" id="RU365100"/>
    </source>
</evidence>
<dbReference type="NCBIfam" id="NF006695">
    <property type="entry name" value="PRK09243.1-2"/>
    <property type="match status" value="1"/>
</dbReference>
<evidence type="ECO:0000259" key="10">
    <source>
        <dbReference type="Pfam" id="PF04095"/>
    </source>
</evidence>
<dbReference type="PANTHER" id="PTHR11098:SF1">
    <property type="entry name" value="NICOTINATE PHOSPHORIBOSYLTRANSFERASE"/>
    <property type="match status" value="1"/>
</dbReference>
<comment type="function">
    <text evidence="9">Catalyzes the first step in the biosynthesis of NAD from nicotinic acid, the ATP-dependent synthesis of beta-nicotinate D-ribonucleotide from nicotinate and 5-phospho-D-ribose 1-phosphate.</text>
</comment>
<feature type="domain" description="Nicotinate phosphoribosyltransferase C-terminal" evidence="12">
    <location>
        <begin position="362"/>
        <end position="470"/>
    </location>
</feature>
<accession>A0A2U1DN20</accession>
<comment type="caution">
    <text evidence="13">The sequence shown here is derived from an EMBL/GenBank/DDBJ whole genome shotgun (WGS) entry which is preliminary data.</text>
</comment>
<gene>
    <name evidence="13" type="ORF">C7381_11115</name>
</gene>
<protein>
    <recommendedName>
        <fullName evidence="3 9">Nicotinate phosphoribosyltransferase</fullName>
        <ecNumber evidence="3 9">6.3.4.21</ecNumber>
    </recommendedName>
</protein>
<dbReference type="GO" id="GO:0034355">
    <property type="term" value="P:NAD+ biosynthetic process via the salvage pathway"/>
    <property type="evidence" value="ECO:0007669"/>
    <property type="project" value="TreeGrafter"/>
</dbReference>
<dbReference type="InterPro" id="IPR040727">
    <property type="entry name" value="NAPRTase_N"/>
</dbReference>
<dbReference type="AlphaFoldDB" id="A0A2U1DN20"/>
<keyword evidence="5 9" id="KW-0436">Ligase</keyword>
<dbReference type="InterPro" id="IPR006405">
    <property type="entry name" value="Nic_PRibTrfase_pncB"/>
</dbReference>
<dbReference type="Gene3D" id="3.20.20.70">
    <property type="entry name" value="Aldolase class I"/>
    <property type="match status" value="1"/>
</dbReference>
<dbReference type="GO" id="GO:0005829">
    <property type="term" value="C:cytosol"/>
    <property type="evidence" value="ECO:0007669"/>
    <property type="project" value="TreeGrafter"/>
</dbReference>
<dbReference type="NCBIfam" id="NF009131">
    <property type="entry name" value="PRK12484.1"/>
    <property type="match status" value="1"/>
</dbReference>
<evidence type="ECO:0000313" key="13">
    <source>
        <dbReference type="EMBL" id="PVY89086.1"/>
    </source>
</evidence>
<dbReference type="PANTHER" id="PTHR11098">
    <property type="entry name" value="NICOTINATE PHOSPHORIBOSYLTRANSFERASE"/>
    <property type="match status" value="1"/>
</dbReference>
<dbReference type="EC" id="6.3.4.21" evidence="3 9"/>
<reference evidence="13 14" key="1">
    <citation type="submission" date="2018-04" db="EMBL/GenBank/DDBJ databases">
        <title>Genomic Encyclopedia of Type Strains, Phase IV (KMG-IV): sequencing the most valuable type-strain genomes for metagenomic binning, comparative biology and taxonomic classification.</title>
        <authorList>
            <person name="Goeker M."/>
        </authorList>
    </citation>
    <scope>NUCLEOTIDE SEQUENCE [LARGE SCALE GENOMIC DNA]</scope>
    <source>
        <strain evidence="13 14">DSM 20705</strain>
    </source>
</reference>
<evidence type="ECO:0000256" key="4">
    <source>
        <dbReference type="ARBA" id="ARBA00022553"/>
    </source>
</evidence>
<dbReference type="InterPro" id="IPR041619">
    <property type="entry name" value="NAPRTase_C"/>
</dbReference>
<evidence type="ECO:0000259" key="11">
    <source>
        <dbReference type="Pfam" id="PF17767"/>
    </source>
</evidence>
<dbReference type="InterPro" id="IPR007229">
    <property type="entry name" value="Nic_PRibTrfase-Fam"/>
</dbReference>
<evidence type="ECO:0000259" key="12">
    <source>
        <dbReference type="Pfam" id="PF17956"/>
    </source>
</evidence>
<dbReference type="Pfam" id="PF04095">
    <property type="entry name" value="NAPRTase"/>
    <property type="match status" value="1"/>
</dbReference>
<evidence type="ECO:0000256" key="5">
    <source>
        <dbReference type="ARBA" id="ARBA00022598"/>
    </source>
</evidence>
<dbReference type="Proteomes" id="UP000245793">
    <property type="component" value="Unassembled WGS sequence"/>
</dbReference>